<organism evidence="2 3">
    <name type="scientific">Labilithrix luteola</name>
    <dbReference type="NCBI Taxonomy" id="1391654"/>
    <lineage>
        <taxon>Bacteria</taxon>
        <taxon>Pseudomonadati</taxon>
        <taxon>Myxococcota</taxon>
        <taxon>Polyangia</taxon>
        <taxon>Polyangiales</taxon>
        <taxon>Labilitrichaceae</taxon>
        <taxon>Labilithrix</taxon>
    </lineage>
</organism>
<dbReference type="EMBL" id="CP012333">
    <property type="protein sequence ID" value="AKV00414.1"/>
    <property type="molecule type" value="Genomic_DNA"/>
</dbReference>
<evidence type="ECO:0000256" key="1">
    <source>
        <dbReference type="SAM" id="MobiDB-lite"/>
    </source>
</evidence>
<gene>
    <name evidence="2" type="ORF">AKJ09_07077</name>
</gene>
<dbReference type="Proteomes" id="UP000064967">
    <property type="component" value="Chromosome"/>
</dbReference>
<protein>
    <submittedName>
        <fullName evidence="2">Uncharacterized protein</fullName>
    </submittedName>
</protein>
<sequence>MQFAQGASTSIRNGTTSTVSRSISYSTEMKRRIVGRHFANRVAEVIQTVIRIEGPARTVRIVARAPKEYESRRQSGRP</sequence>
<evidence type="ECO:0000313" key="3">
    <source>
        <dbReference type="Proteomes" id="UP000064967"/>
    </source>
</evidence>
<keyword evidence="3" id="KW-1185">Reference proteome</keyword>
<reference evidence="2 3" key="1">
    <citation type="submission" date="2015-08" db="EMBL/GenBank/DDBJ databases">
        <authorList>
            <person name="Babu N.S."/>
            <person name="Beckwith C.J."/>
            <person name="Beseler K.G."/>
            <person name="Brison A."/>
            <person name="Carone J.V."/>
            <person name="Caskin T.P."/>
            <person name="Diamond M."/>
            <person name="Durham M.E."/>
            <person name="Foxe J.M."/>
            <person name="Go M."/>
            <person name="Henderson B.A."/>
            <person name="Jones I.B."/>
            <person name="McGettigan J.A."/>
            <person name="Micheletti S.J."/>
            <person name="Nasrallah M.E."/>
            <person name="Ortiz D."/>
            <person name="Piller C.R."/>
            <person name="Privatt S.R."/>
            <person name="Schneider S.L."/>
            <person name="Sharp S."/>
            <person name="Smith T.C."/>
            <person name="Stanton J.D."/>
            <person name="Ullery H.E."/>
            <person name="Wilson R.J."/>
            <person name="Serrano M.G."/>
            <person name="Buck G."/>
            <person name="Lee V."/>
            <person name="Wang Y."/>
            <person name="Carvalho R."/>
            <person name="Voegtly L."/>
            <person name="Shi R."/>
            <person name="Duckworth R."/>
            <person name="Johnson A."/>
            <person name="Loviza R."/>
            <person name="Walstead R."/>
            <person name="Shah Z."/>
            <person name="Kiflezghi M."/>
            <person name="Wade K."/>
            <person name="Ball S.L."/>
            <person name="Bradley K.W."/>
            <person name="Asai D.J."/>
            <person name="Bowman C.A."/>
            <person name="Russell D.A."/>
            <person name="Pope W.H."/>
            <person name="Jacobs-Sera D."/>
            <person name="Hendrix R.W."/>
            <person name="Hatfull G.F."/>
        </authorList>
    </citation>
    <scope>NUCLEOTIDE SEQUENCE [LARGE SCALE GENOMIC DNA]</scope>
    <source>
        <strain evidence="2 3">DSM 27648</strain>
    </source>
</reference>
<evidence type="ECO:0000313" key="2">
    <source>
        <dbReference type="EMBL" id="AKV00414.1"/>
    </source>
</evidence>
<name>A0A0K1Q3V9_9BACT</name>
<dbReference type="AlphaFoldDB" id="A0A0K1Q3V9"/>
<feature type="region of interest" description="Disordered" evidence="1">
    <location>
        <begin position="1"/>
        <end position="24"/>
    </location>
</feature>
<proteinExistence type="predicted"/>
<dbReference type="KEGG" id="llu:AKJ09_07077"/>
<accession>A0A0K1Q3V9</accession>
<dbReference type="STRING" id="1391654.AKJ09_07077"/>